<dbReference type="InterPro" id="IPR001387">
    <property type="entry name" value="Cro/C1-type_HTH"/>
</dbReference>
<protein>
    <submittedName>
        <fullName evidence="2">Helix-turn-helix domain-containing protein</fullName>
    </submittedName>
</protein>
<evidence type="ECO:0000313" key="3">
    <source>
        <dbReference type="Proteomes" id="UP001595593"/>
    </source>
</evidence>
<dbReference type="SMART" id="SM00530">
    <property type="entry name" value="HTH_XRE"/>
    <property type="match status" value="1"/>
</dbReference>
<dbReference type="Pfam" id="PF13560">
    <property type="entry name" value="HTH_31"/>
    <property type="match status" value="1"/>
</dbReference>
<dbReference type="PROSITE" id="PS50943">
    <property type="entry name" value="HTH_CROC1"/>
    <property type="match status" value="1"/>
</dbReference>
<gene>
    <name evidence="2" type="ORF">ACFOD4_09645</name>
</gene>
<reference evidence="3" key="1">
    <citation type="journal article" date="2019" name="Int. J. Syst. Evol. Microbiol.">
        <title>The Global Catalogue of Microorganisms (GCM) 10K type strain sequencing project: providing services to taxonomists for standard genome sequencing and annotation.</title>
        <authorList>
            <consortium name="The Broad Institute Genomics Platform"/>
            <consortium name="The Broad Institute Genome Sequencing Center for Infectious Disease"/>
            <person name="Wu L."/>
            <person name="Ma J."/>
        </authorList>
    </citation>
    <scope>NUCLEOTIDE SEQUENCE [LARGE SCALE GENOMIC DNA]</scope>
    <source>
        <strain evidence="3">KCTC 52094</strain>
    </source>
</reference>
<dbReference type="Proteomes" id="UP001595593">
    <property type="component" value="Unassembled WGS sequence"/>
</dbReference>
<evidence type="ECO:0000259" key="1">
    <source>
        <dbReference type="PROSITE" id="PS50943"/>
    </source>
</evidence>
<feature type="domain" description="HTH cro/C1-type" evidence="1">
    <location>
        <begin position="8"/>
        <end position="62"/>
    </location>
</feature>
<proteinExistence type="predicted"/>
<dbReference type="CDD" id="cd00093">
    <property type="entry name" value="HTH_XRE"/>
    <property type="match status" value="1"/>
</dbReference>
<dbReference type="SUPFAM" id="SSF47413">
    <property type="entry name" value="lambda repressor-like DNA-binding domains"/>
    <property type="match status" value="1"/>
</dbReference>
<sequence>MTPFGARLRALRASRGMTLKEMAAELQISAAYLSALEHGRRGLPSAGLIHQVNDLFEIWDEADNMAELARLSHPRVTLDTAGLLPEATALANLLALRLRTLPPEAVAELRRVLDTYSAAAGSST</sequence>
<dbReference type="Gene3D" id="1.10.260.40">
    <property type="entry name" value="lambda repressor-like DNA-binding domains"/>
    <property type="match status" value="1"/>
</dbReference>
<dbReference type="EMBL" id="JBHRTN010000008">
    <property type="protein sequence ID" value="MFC3125326.1"/>
    <property type="molecule type" value="Genomic_DNA"/>
</dbReference>
<keyword evidence="3" id="KW-1185">Reference proteome</keyword>
<accession>A0ABV7G0Z0</accession>
<dbReference type="RefSeq" id="WP_379595944.1">
    <property type="nucleotide sequence ID" value="NZ_JBHRTN010000008.1"/>
</dbReference>
<organism evidence="2 3">
    <name type="scientific">Teichococcus globiformis</name>
    <dbReference type="NCBI Taxonomy" id="2307229"/>
    <lineage>
        <taxon>Bacteria</taxon>
        <taxon>Pseudomonadati</taxon>
        <taxon>Pseudomonadota</taxon>
        <taxon>Alphaproteobacteria</taxon>
        <taxon>Acetobacterales</taxon>
        <taxon>Roseomonadaceae</taxon>
        <taxon>Roseomonas</taxon>
    </lineage>
</organism>
<dbReference type="InterPro" id="IPR010982">
    <property type="entry name" value="Lambda_DNA-bd_dom_sf"/>
</dbReference>
<evidence type="ECO:0000313" key="2">
    <source>
        <dbReference type="EMBL" id="MFC3125326.1"/>
    </source>
</evidence>
<name>A0ABV7G0Z0_9PROT</name>
<comment type="caution">
    <text evidence="2">The sequence shown here is derived from an EMBL/GenBank/DDBJ whole genome shotgun (WGS) entry which is preliminary data.</text>
</comment>